<dbReference type="EMBL" id="JAOPHQ010000298">
    <property type="protein sequence ID" value="KAK0155184.1"/>
    <property type="molecule type" value="Genomic_DNA"/>
</dbReference>
<accession>A0AA47NBI3</accession>
<gene>
    <name evidence="1" type="ORF">N1851_002508</name>
</gene>
<evidence type="ECO:0000313" key="1">
    <source>
        <dbReference type="EMBL" id="KAK0155184.1"/>
    </source>
</evidence>
<name>A0AA47NBI3_MERPO</name>
<reference evidence="1" key="1">
    <citation type="journal article" date="2023" name="Front. Mar. Sci.">
        <title>A new Merluccius polli reference genome to investigate the effects of global change in West African waters.</title>
        <authorList>
            <person name="Mateo J.L."/>
            <person name="Blanco-Fernandez C."/>
            <person name="Garcia-Vazquez E."/>
            <person name="Machado-Schiaffino G."/>
        </authorList>
    </citation>
    <scope>NUCLEOTIDE SEQUENCE</scope>
    <source>
        <strain evidence="1">C29</strain>
        <tissue evidence="1">Fin</tissue>
    </source>
</reference>
<sequence>MVTSLAYRWEADHLVTLSNQNNLELNALKTVEMVVDFRKNSASPAPITLCDSTIDTVESFLFLGTIISQDLEWELNISSLSSRKPSRGCTSCGS</sequence>
<evidence type="ECO:0000313" key="2">
    <source>
        <dbReference type="Proteomes" id="UP001174136"/>
    </source>
</evidence>
<proteinExistence type="predicted"/>
<organism evidence="1 2">
    <name type="scientific">Merluccius polli</name>
    <name type="common">Benguela hake</name>
    <name type="synonym">Merluccius cadenati</name>
    <dbReference type="NCBI Taxonomy" id="89951"/>
    <lineage>
        <taxon>Eukaryota</taxon>
        <taxon>Metazoa</taxon>
        <taxon>Chordata</taxon>
        <taxon>Craniata</taxon>
        <taxon>Vertebrata</taxon>
        <taxon>Euteleostomi</taxon>
        <taxon>Actinopterygii</taxon>
        <taxon>Neopterygii</taxon>
        <taxon>Teleostei</taxon>
        <taxon>Neoteleostei</taxon>
        <taxon>Acanthomorphata</taxon>
        <taxon>Zeiogadaria</taxon>
        <taxon>Gadariae</taxon>
        <taxon>Gadiformes</taxon>
        <taxon>Gadoidei</taxon>
        <taxon>Merlucciidae</taxon>
        <taxon>Merluccius</taxon>
    </lineage>
</organism>
<dbReference type="Proteomes" id="UP001174136">
    <property type="component" value="Unassembled WGS sequence"/>
</dbReference>
<dbReference type="AlphaFoldDB" id="A0AA47NBI3"/>
<protein>
    <submittedName>
        <fullName evidence="1">Uncharacterized protein</fullName>
    </submittedName>
</protein>
<keyword evidence="2" id="KW-1185">Reference proteome</keyword>
<comment type="caution">
    <text evidence="1">The sequence shown here is derived from an EMBL/GenBank/DDBJ whole genome shotgun (WGS) entry which is preliminary data.</text>
</comment>